<dbReference type="InterPro" id="IPR008144">
    <property type="entry name" value="Guanylate_kin-like_dom"/>
</dbReference>
<keyword evidence="6" id="KW-1185">Reference proteome</keyword>
<dbReference type="PROSITE" id="PS50052">
    <property type="entry name" value="GUANYLATE_KINASE_2"/>
    <property type="match status" value="1"/>
</dbReference>
<organism evidence="5 6">
    <name type="scientific">Catellatospora methionotrophica</name>
    <dbReference type="NCBI Taxonomy" id="121620"/>
    <lineage>
        <taxon>Bacteria</taxon>
        <taxon>Bacillati</taxon>
        <taxon>Actinomycetota</taxon>
        <taxon>Actinomycetes</taxon>
        <taxon>Micromonosporales</taxon>
        <taxon>Micromonosporaceae</taxon>
        <taxon>Catellatospora</taxon>
    </lineage>
</organism>
<dbReference type="SUPFAM" id="SSF52540">
    <property type="entry name" value="P-loop containing nucleoside triphosphate hydrolases"/>
    <property type="match status" value="1"/>
</dbReference>
<protein>
    <recommendedName>
        <fullName evidence="4">Guanylate kinase-like domain-containing protein</fullName>
    </recommendedName>
</protein>
<dbReference type="PANTHER" id="PTHR23117">
    <property type="entry name" value="GUANYLATE KINASE-RELATED"/>
    <property type="match status" value="1"/>
</dbReference>
<evidence type="ECO:0000313" key="6">
    <source>
        <dbReference type="Proteomes" id="UP000660339"/>
    </source>
</evidence>
<keyword evidence="3" id="KW-0418">Kinase</keyword>
<comment type="similarity">
    <text evidence="1">Belongs to the guanylate kinase family.</text>
</comment>
<evidence type="ECO:0000259" key="4">
    <source>
        <dbReference type="PROSITE" id="PS50052"/>
    </source>
</evidence>
<proteinExistence type="inferred from homology"/>
<reference evidence="5" key="1">
    <citation type="submission" date="2021-01" db="EMBL/GenBank/DDBJ databases">
        <title>Whole genome shotgun sequence of Catellatospora methionotrophica NBRC 14553.</title>
        <authorList>
            <person name="Komaki H."/>
            <person name="Tamura T."/>
        </authorList>
    </citation>
    <scope>NUCLEOTIDE SEQUENCE</scope>
    <source>
        <strain evidence="5">NBRC 14553</strain>
    </source>
</reference>
<name>A0A8J3LJD0_9ACTN</name>
<dbReference type="Gene3D" id="3.40.50.300">
    <property type="entry name" value="P-loop containing nucleotide triphosphate hydrolases"/>
    <property type="match status" value="1"/>
</dbReference>
<dbReference type="InterPro" id="IPR008145">
    <property type="entry name" value="GK/Ca_channel_bsu"/>
</dbReference>
<dbReference type="RefSeq" id="WP_203671644.1">
    <property type="nucleotide sequence ID" value="NZ_BAAATT010000005.1"/>
</dbReference>
<evidence type="ECO:0000256" key="2">
    <source>
        <dbReference type="ARBA" id="ARBA00022679"/>
    </source>
</evidence>
<evidence type="ECO:0000256" key="1">
    <source>
        <dbReference type="ARBA" id="ARBA00005790"/>
    </source>
</evidence>
<dbReference type="SMART" id="SM00072">
    <property type="entry name" value="GuKc"/>
    <property type="match status" value="1"/>
</dbReference>
<dbReference type="PANTHER" id="PTHR23117:SF13">
    <property type="entry name" value="GUANYLATE KINASE"/>
    <property type="match status" value="1"/>
</dbReference>
<dbReference type="GO" id="GO:0005829">
    <property type="term" value="C:cytosol"/>
    <property type="evidence" value="ECO:0007669"/>
    <property type="project" value="TreeGrafter"/>
</dbReference>
<dbReference type="AlphaFoldDB" id="A0A8J3LJD0"/>
<sequence length="216" mass="23527">MDTRRGERGVHADPAPPNGAACLVLIGGRSGCGKTTVVEQLVTDLPAVYARVPSFTSRARRPGEGDGEYRFVTRAAMLAMSAAGDLFSLDEAYGDYYAMSRRAIEEITDGGRFAVKEMHAKNHPAVLAQLPGTISVLLWLPDERWSDDRVGGEPARRLRLAEDQAYYAALAPDRFDIVHRIEAEETPSMIAQALHVGIQQLAGARCRPAVAKARRP</sequence>
<feature type="domain" description="Guanylate kinase-like" evidence="4">
    <location>
        <begin position="21"/>
        <end position="195"/>
    </location>
</feature>
<comment type="caution">
    <text evidence="5">The sequence shown here is derived from an EMBL/GenBank/DDBJ whole genome shotgun (WGS) entry which is preliminary data.</text>
</comment>
<keyword evidence="2" id="KW-0808">Transferase</keyword>
<dbReference type="Proteomes" id="UP000660339">
    <property type="component" value="Unassembled WGS sequence"/>
</dbReference>
<evidence type="ECO:0000313" key="5">
    <source>
        <dbReference type="EMBL" id="GIG16719.1"/>
    </source>
</evidence>
<accession>A0A8J3LJD0</accession>
<evidence type="ECO:0000256" key="3">
    <source>
        <dbReference type="ARBA" id="ARBA00022777"/>
    </source>
</evidence>
<dbReference type="EMBL" id="BONJ01000028">
    <property type="protein sequence ID" value="GIG16719.1"/>
    <property type="molecule type" value="Genomic_DNA"/>
</dbReference>
<dbReference type="GO" id="GO:0004385">
    <property type="term" value="F:GMP kinase activity"/>
    <property type="evidence" value="ECO:0007669"/>
    <property type="project" value="TreeGrafter"/>
</dbReference>
<gene>
    <name evidence="5" type="ORF">Cme02nite_50510</name>
</gene>
<dbReference type="InterPro" id="IPR027417">
    <property type="entry name" value="P-loop_NTPase"/>
</dbReference>
<dbReference type="Pfam" id="PF00625">
    <property type="entry name" value="Guanylate_kin"/>
    <property type="match status" value="1"/>
</dbReference>